<protein>
    <submittedName>
        <fullName evidence="1">Uncharacterized protein</fullName>
    </submittedName>
</protein>
<reference evidence="1" key="1">
    <citation type="journal article" date="2014" name="Int. J. Syst. Evol. Microbiol.">
        <title>Complete genome sequence of Corynebacterium casei LMG S-19264T (=DSM 44701T), isolated from a smear-ripened cheese.</title>
        <authorList>
            <consortium name="US DOE Joint Genome Institute (JGI-PGF)"/>
            <person name="Walter F."/>
            <person name="Albersmeier A."/>
            <person name="Kalinowski J."/>
            <person name="Ruckert C."/>
        </authorList>
    </citation>
    <scope>NUCLEOTIDE SEQUENCE</scope>
    <source>
        <strain evidence="1">VKM B-2484</strain>
    </source>
</reference>
<name>A0A9W6J5R5_9HYPH</name>
<accession>A0A9W6J5R5</accession>
<evidence type="ECO:0000313" key="1">
    <source>
        <dbReference type="EMBL" id="GLK70233.1"/>
    </source>
</evidence>
<keyword evidence="2" id="KW-1185">Reference proteome</keyword>
<dbReference type="EMBL" id="BSFJ01000002">
    <property type="protein sequence ID" value="GLK70233.1"/>
    <property type="molecule type" value="Genomic_DNA"/>
</dbReference>
<sequence>MSQNLTLAQDHAWNLAKTLMVCITLFESDGGYGVLPSDEFDGDPASVIHEYDPYAR</sequence>
<organism evidence="1 2">
    <name type="scientific">Ancylobacter dichloromethanicus</name>
    <dbReference type="NCBI Taxonomy" id="518825"/>
    <lineage>
        <taxon>Bacteria</taxon>
        <taxon>Pseudomonadati</taxon>
        <taxon>Pseudomonadota</taxon>
        <taxon>Alphaproteobacteria</taxon>
        <taxon>Hyphomicrobiales</taxon>
        <taxon>Xanthobacteraceae</taxon>
        <taxon>Ancylobacter</taxon>
    </lineage>
</organism>
<dbReference type="RefSeq" id="WP_213375234.1">
    <property type="nucleotide sequence ID" value="NZ_BSFJ01000002.1"/>
</dbReference>
<reference evidence="1" key="2">
    <citation type="submission" date="2023-01" db="EMBL/GenBank/DDBJ databases">
        <authorList>
            <person name="Sun Q."/>
            <person name="Evtushenko L."/>
        </authorList>
    </citation>
    <scope>NUCLEOTIDE SEQUENCE</scope>
    <source>
        <strain evidence="1">VKM B-2484</strain>
    </source>
</reference>
<proteinExistence type="predicted"/>
<dbReference type="AlphaFoldDB" id="A0A9W6J5R5"/>
<gene>
    <name evidence="1" type="ORF">GCM10017643_03480</name>
</gene>
<comment type="caution">
    <text evidence="1">The sequence shown here is derived from an EMBL/GenBank/DDBJ whole genome shotgun (WGS) entry which is preliminary data.</text>
</comment>
<dbReference type="Proteomes" id="UP001143370">
    <property type="component" value="Unassembled WGS sequence"/>
</dbReference>
<evidence type="ECO:0000313" key="2">
    <source>
        <dbReference type="Proteomes" id="UP001143370"/>
    </source>
</evidence>